<dbReference type="Proteomes" id="UP000231453">
    <property type="component" value="Unassembled WGS sequence"/>
</dbReference>
<comment type="caution">
    <text evidence="1">The sequence shown here is derived from an EMBL/GenBank/DDBJ whole genome shotgun (WGS) entry which is preliminary data.</text>
</comment>
<evidence type="ECO:0000313" key="2">
    <source>
        <dbReference type="Proteomes" id="UP000231453"/>
    </source>
</evidence>
<protein>
    <submittedName>
        <fullName evidence="1">Uncharacterized protein</fullName>
    </submittedName>
</protein>
<name>A0A2M7VAA2_9BACT</name>
<evidence type="ECO:0000313" key="1">
    <source>
        <dbReference type="EMBL" id="PIZ95808.1"/>
    </source>
</evidence>
<dbReference type="AlphaFoldDB" id="A0A2M7VAA2"/>
<gene>
    <name evidence="1" type="ORF">COX80_03695</name>
</gene>
<reference evidence="2" key="1">
    <citation type="submission" date="2017-09" db="EMBL/GenBank/DDBJ databases">
        <title>Depth-based differentiation of microbial function through sediment-hosted aquifers and enrichment of novel symbionts in the deep terrestrial subsurface.</title>
        <authorList>
            <person name="Probst A.J."/>
            <person name="Ladd B."/>
            <person name="Jarett J.K."/>
            <person name="Geller-Mcgrath D.E."/>
            <person name="Sieber C.M.K."/>
            <person name="Emerson J.B."/>
            <person name="Anantharaman K."/>
            <person name="Thomas B.C."/>
            <person name="Malmstrom R."/>
            <person name="Stieglmeier M."/>
            <person name="Klingl A."/>
            <person name="Woyke T."/>
            <person name="Ryan C.M."/>
            <person name="Banfield J.F."/>
        </authorList>
    </citation>
    <scope>NUCLEOTIDE SEQUENCE [LARGE SCALE GENOMIC DNA]</scope>
</reference>
<organism evidence="1 2">
    <name type="scientific">Candidatus Magasanikbacteria bacterium CG_4_10_14_0_2_um_filter_33_14</name>
    <dbReference type="NCBI Taxonomy" id="1974636"/>
    <lineage>
        <taxon>Bacteria</taxon>
        <taxon>Candidatus Magasanikiibacteriota</taxon>
    </lineage>
</organism>
<dbReference type="EMBL" id="PFPL01000045">
    <property type="protein sequence ID" value="PIZ95808.1"/>
    <property type="molecule type" value="Genomic_DNA"/>
</dbReference>
<accession>A0A2M7VAA2</accession>
<proteinExistence type="predicted"/>
<sequence>MTGETGNTKEDYKSTPERKHVGRKRLDKIIQDLVHATSHLGAFESLLFWLVYPWGSLYSYYDKRPRLAYDSLGNLKPHIWSVGQSLLLDSFPEFIKSSTYLINLESSDTNEGHFAFLFDDKKKRIRRIVTDFGFYELRGVFGHSYVDITHDGVLLSRGICEPYDAPSIRGSRAFFDGKRLMSRRYCLGSCAPSPGSFADGYVMGEADDYRGGDFIVNGRMFHLSGKPGIPTYHDHNIADKWQSVWKQIEDPPEIMKFESGCLSTTDSVRSLGANPKLIGEFEPSETEILDNGFTLYHWSKFNSFEDE</sequence>